<evidence type="ECO:0000313" key="1">
    <source>
        <dbReference type="EMBL" id="SEP49630.1"/>
    </source>
</evidence>
<sequence length="83" mass="8624">MGGMADPKSALVLHLAAGGEPLLFPLAAEESVAVQEKIPDLLKHGGVHSVQTKDGNTVSVNFAHVAAAYIDDLSRKSRFGLTG</sequence>
<dbReference type="STRING" id="394193.SAMN04489732_113128"/>
<name>A0A1H8YBJ5_9PSEU</name>
<dbReference type="EMBL" id="FOEF01000013">
    <property type="protein sequence ID" value="SEP49630.1"/>
    <property type="molecule type" value="Genomic_DNA"/>
</dbReference>
<gene>
    <name evidence="1" type="ORF">SAMN04489732_113128</name>
</gene>
<accession>A0A1H8YBJ5</accession>
<dbReference type="AlphaFoldDB" id="A0A1H8YBJ5"/>
<keyword evidence="2" id="KW-1185">Reference proteome</keyword>
<evidence type="ECO:0000313" key="2">
    <source>
        <dbReference type="Proteomes" id="UP000198582"/>
    </source>
</evidence>
<dbReference type="Proteomes" id="UP000198582">
    <property type="component" value="Unassembled WGS sequence"/>
</dbReference>
<reference evidence="1 2" key="1">
    <citation type="submission" date="2016-10" db="EMBL/GenBank/DDBJ databases">
        <authorList>
            <person name="de Groot N.N."/>
        </authorList>
    </citation>
    <scope>NUCLEOTIDE SEQUENCE [LARGE SCALE GENOMIC DNA]</scope>
    <source>
        <strain evidence="1 2">DSM 44993</strain>
    </source>
</reference>
<protein>
    <submittedName>
        <fullName evidence="1">Uncharacterized protein</fullName>
    </submittedName>
</protein>
<proteinExistence type="predicted"/>
<organism evidence="1 2">
    <name type="scientific">Amycolatopsis saalfeldensis</name>
    <dbReference type="NCBI Taxonomy" id="394193"/>
    <lineage>
        <taxon>Bacteria</taxon>
        <taxon>Bacillati</taxon>
        <taxon>Actinomycetota</taxon>
        <taxon>Actinomycetes</taxon>
        <taxon>Pseudonocardiales</taxon>
        <taxon>Pseudonocardiaceae</taxon>
        <taxon>Amycolatopsis</taxon>
    </lineage>
</organism>